<feature type="region of interest" description="Disordered" evidence="2">
    <location>
        <begin position="131"/>
        <end position="150"/>
    </location>
</feature>
<feature type="region of interest" description="Disordered" evidence="2">
    <location>
        <begin position="21"/>
        <end position="56"/>
    </location>
</feature>
<dbReference type="Proteomes" id="UP000821866">
    <property type="component" value="Chromosome 9"/>
</dbReference>
<dbReference type="VEuPathDB" id="VectorBase:LOC119169380"/>
<protein>
    <submittedName>
        <fullName evidence="3">Uncharacterized protein</fullName>
    </submittedName>
</protein>
<reference evidence="3" key="1">
    <citation type="journal article" date="2020" name="Cell">
        <title>Large-Scale Comparative Analyses of Tick Genomes Elucidate Their Genetic Diversity and Vector Capacities.</title>
        <authorList>
            <consortium name="Tick Genome and Microbiome Consortium (TIGMIC)"/>
            <person name="Jia N."/>
            <person name="Wang J."/>
            <person name="Shi W."/>
            <person name="Du L."/>
            <person name="Sun Y."/>
            <person name="Zhan W."/>
            <person name="Jiang J.F."/>
            <person name="Wang Q."/>
            <person name="Zhang B."/>
            <person name="Ji P."/>
            <person name="Bell-Sakyi L."/>
            <person name="Cui X.M."/>
            <person name="Yuan T.T."/>
            <person name="Jiang B.G."/>
            <person name="Yang W.F."/>
            <person name="Lam T.T."/>
            <person name="Chang Q.C."/>
            <person name="Ding S.J."/>
            <person name="Wang X.J."/>
            <person name="Zhu J.G."/>
            <person name="Ruan X.D."/>
            <person name="Zhao L."/>
            <person name="Wei J.T."/>
            <person name="Ye R.Z."/>
            <person name="Que T.C."/>
            <person name="Du C.H."/>
            <person name="Zhou Y.H."/>
            <person name="Cheng J.X."/>
            <person name="Dai P.F."/>
            <person name="Guo W.B."/>
            <person name="Han X.H."/>
            <person name="Huang E.J."/>
            <person name="Li L.F."/>
            <person name="Wei W."/>
            <person name="Gao Y.C."/>
            <person name="Liu J.Z."/>
            <person name="Shao H.Z."/>
            <person name="Wang X."/>
            <person name="Wang C.C."/>
            <person name="Yang T.C."/>
            <person name="Huo Q.B."/>
            <person name="Li W."/>
            <person name="Chen H.Y."/>
            <person name="Chen S.E."/>
            <person name="Zhou L.G."/>
            <person name="Ni X.B."/>
            <person name="Tian J.H."/>
            <person name="Sheng Y."/>
            <person name="Liu T."/>
            <person name="Pan Y.S."/>
            <person name="Xia L.Y."/>
            <person name="Li J."/>
            <person name="Zhao F."/>
            <person name="Cao W.C."/>
        </authorList>
    </citation>
    <scope>NUCLEOTIDE SEQUENCE</scope>
    <source>
        <strain evidence="3">Rmic-2018</strain>
    </source>
</reference>
<comment type="caution">
    <text evidence="3">The sequence shown here is derived from an EMBL/GenBank/DDBJ whole genome shotgun (WGS) entry which is preliminary data.</text>
</comment>
<feature type="compositionally biased region" description="Polar residues" evidence="2">
    <location>
        <begin position="156"/>
        <end position="173"/>
    </location>
</feature>
<evidence type="ECO:0000256" key="1">
    <source>
        <dbReference type="SAM" id="Coils"/>
    </source>
</evidence>
<feature type="region of interest" description="Disordered" evidence="2">
    <location>
        <begin position="249"/>
        <end position="290"/>
    </location>
</feature>
<feature type="coiled-coil region" evidence="1">
    <location>
        <begin position="78"/>
        <end position="121"/>
    </location>
</feature>
<evidence type="ECO:0000313" key="4">
    <source>
        <dbReference type="Proteomes" id="UP000821866"/>
    </source>
</evidence>
<feature type="compositionally biased region" description="Polar residues" evidence="2">
    <location>
        <begin position="31"/>
        <end position="47"/>
    </location>
</feature>
<feature type="compositionally biased region" description="Low complexity" evidence="2">
    <location>
        <begin position="273"/>
        <end position="290"/>
    </location>
</feature>
<reference evidence="3" key="2">
    <citation type="submission" date="2021-09" db="EMBL/GenBank/DDBJ databases">
        <authorList>
            <person name="Jia N."/>
            <person name="Wang J."/>
            <person name="Shi W."/>
            <person name="Du L."/>
            <person name="Sun Y."/>
            <person name="Zhan W."/>
            <person name="Jiang J."/>
            <person name="Wang Q."/>
            <person name="Zhang B."/>
            <person name="Ji P."/>
            <person name="Sakyi L.B."/>
            <person name="Cui X."/>
            <person name="Yuan T."/>
            <person name="Jiang B."/>
            <person name="Yang W."/>
            <person name="Lam T.T.-Y."/>
            <person name="Chang Q."/>
            <person name="Ding S."/>
            <person name="Wang X."/>
            <person name="Zhu J."/>
            <person name="Ruan X."/>
            <person name="Zhao L."/>
            <person name="Wei J."/>
            <person name="Que T."/>
            <person name="Du C."/>
            <person name="Cheng J."/>
            <person name="Dai P."/>
            <person name="Han X."/>
            <person name="Huang E."/>
            <person name="Gao Y."/>
            <person name="Liu J."/>
            <person name="Shao H."/>
            <person name="Ye R."/>
            <person name="Li L."/>
            <person name="Wei W."/>
            <person name="Wang X."/>
            <person name="Wang C."/>
            <person name="Huo Q."/>
            <person name="Li W."/>
            <person name="Guo W."/>
            <person name="Chen H."/>
            <person name="Chen S."/>
            <person name="Zhou L."/>
            <person name="Zhou L."/>
            <person name="Ni X."/>
            <person name="Tian J."/>
            <person name="Zhou Y."/>
            <person name="Sheng Y."/>
            <person name="Liu T."/>
            <person name="Pan Y."/>
            <person name="Xia L."/>
            <person name="Li J."/>
            <person name="Zhao F."/>
            <person name="Cao W."/>
        </authorList>
    </citation>
    <scope>NUCLEOTIDE SEQUENCE</scope>
    <source>
        <strain evidence="3">Rmic-2018</strain>
        <tissue evidence="3">Larvae</tissue>
    </source>
</reference>
<dbReference type="EMBL" id="JABSTU010000011">
    <property type="protein sequence ID" value="KAH8008690.1"/>
    <property type="molecule type" value="Genomic_DNA"/>
</dbReference>
<name>A0A9J6D3U0_RHIMP</name>
<proteinExistence type="predicted"/>
<keyword evidence="4" id="KW-1185">Reference proteome</keyword>
<feature type="compositionally biased region" description="Polar residues" evidence="2">
    <location>
        <begin position="259"/>
        <end position="272"/>
    </location>
</feature>
<feature type="region of interest" description="Disordered" evidence="2">
    <location>
        <begin position="155"/>
        <end position="180"/>
    </location>
</feature>
<gene>
    <name evidence="3" type="ORF">HPB51_001576</name>
</gene>
<dbReference type="VEuPathDB" id="VectorBase:LOC119168744"/>
<keyword evidence="1" id="KW-0175">Coiled coil</keyword>
<organism evidence="3 4">
    <name type="scientific">Rhipicephalus microplus</name>
    <name type="common">Cattle tick</name>
    <name type="synonym">Boophilus microplus</name>
    <dbReference type="NCBI Taxonomy" id="6941"/>
    <lineage>
        <taxon>Eukaryota</taxon>
        <taxon>Metazoa</taxon>
        <taxon>Ecdysozoa</taxon>
        <taxon>Arthropoda</taxon>
        <taxon>Chelicerata</taxon>
        <taxon>Arachnida</taxon>
        <taxon>Acari</taxon>
        <taxon>Parasitiformes</taxon>
        <taxon>Ixodida</taxon>
        <taxon>Ixodoidea</taxon>
        <taxon>Ixodidae</taxon>
        <taxon>Rhipicephalinae</taxon>
        <taxon>Rhipicephalus</taxon>
        <taxon>Boophilus</taxon>
    </lineage>
</organism>
<feature type="compositionally biased region" description="Polar residues" evidence="2">
    <location>
        <begin position="132"/>
        <end position="141"/>
    </location>
</feature>
<evidence type="ECO:0000313" key="3">
    <source>
        <dbReference type="EMBL" id="KAH8008690.1"/>
    </source>
</evidence>
<sequence>MYEPENLEFHMNLPDYELEDNRMASCPAPDSITTAAPSRAQTPTSGPSDVAAAGPQRHAEATYALIEARCDRDTAIENRCLQLEVDRLQFEIKRREQEMKLKEMELQQRQVEQEANFKLKKLELQQRRQDLEVSQASQSKVRTGPQPSIDCYLGTPASTTSTPDLVAKTSTPASDHDHKVEDAPTATYLRSERYIPSEPPCAASSHVPATCTSSLTLTAHDTVALSDSTTTTWLDASEFGADILPPAIHLPVAEPSPSPMSEGNSLPASTLWASCQQQPESPSQSPAAKV</sequence>
<accession>A0A9J6D3U0</accession>
<dbReference type="AlphaFoldDB" id="A0A9J6D3U0"/>
<evidence type="ECO:0000256" key="2">
    <source>
        <dbReference type="SAM" id="MobiDB-lite"/>
    </source>
</evidence>